<dbReference type="AlphaFoldDB" id="P73169"/>
<gene>
    <name evidence="2" type="ordered locus">ssr2318</name>
</gene>
<reference evidence="2 3" key="1">
    <citation type="journal article" date="1995" name="DNA Res.">
        <title>Sequence analysis of the genome of the unicellular cyanobacterium Synechocystis sp. strain PCC6803. I. Sequence features in the 1 Mb region from map positions 64% to 92% of the genome.</title>
        <authorList>
            <person name="Kaneko T."/>
            <person name="Tanaka A."/>
            <person name="Sato S."/>
            <person name="Kotani H."/>
            <person name="Sazuka T."/>
            <person name="Miyajima N."/>
            <person name="Sugiura M."/>
            <person name="Tabata S."/>
        </authorList>
    </citation>
    <scope>NUCLEOTIDE SEQUENCE [LARGE SCALE GENOMIC DNA]</scope>
    <source>
        <strain evidence="3">ATCC 27184 / PCC 6803 / Kazusa</strain>
    </source>
</reference>
<organism evidence="2 3">
    <name type="scientific">Synechocystis sp. (strain ATCC 27184 / PCC 6803 / Kazusa)</name>
    <dbReference type="NCBI Taxonomy" id="1111708"/>
    <lineage>
        <taxon>Bacteria</taxon>
        <taxon>Bacillati</taxon>
        <taxon>Cyanobacteriota</taxon>
        <taxon>Cyanophyceae</taxon>
        <taxon>Synechococcales</taxon>
        <taxon>Merismopediaceae</taxon>
        <taxon>Synechocystis</taxon>
    </lineage>
</organism>
<dbReference type="eggNOG" id="ENOG5031UKV">
    <property type="taxonomic scope" value="Bacteria"/>
</dbReference>
<dbReference type="Proteomes" id="UP000001425">
    <property type="component" value="Chromosome"/>
</dbReference>
<evidence type="ECO:0000313" key="2">
    <source>
        <dbReference type="EMBL" id="BAA17195.1"/>
    </source>
</evidence>
<name>P73169_SYNY3</name>
<feature type="transmembrane region" description="Helical" evidence="1">
    <location>
        <begin position="34"/>
        <end position="51"/>
    </location>
</feature>
<evidence type="ECO:0000313" key="3">
    <source>
        <dbReference type="Proteomes" id="UP000001425"/>
    </source>
</evidence>
<dbReference type="EMBL" id="BA000022">
    <property type="protein sequence ID" value="BAA17195.1"/>
    <property type="molecule type" value="Genomic_DNA"/>
</dbReference>
<dbReference type="InParanoid" id="P73169"/>
<reference evidence="2 3" key="2">
    <citation type="journal article" date="1996" name="DNA Res.">
        <title>Sequence analysis of the genome of the unicellular cyanobacterium Synechocystis sp. strain PCC6803. II. Sequence determination of the entire genome and assignment of potential protein-coding regions.</title>
        <authorList>
            <person name="Kaneko T."/>
            <person name="Sato S."/>
            <person name="Kotani H."/>
            <person name="Tanaka A."/>
            <person name="Asamizu E."/>
            <person name="Nakamura Y."/>
            <person name="Miyajima N."/>
            <person name="Hirosawa M."/>
            <person name="Sugiura M."/>
            <person name="Sasamoto S."/>
            <person name="Kimura T."/>
            <person name="Hosouchi T."/>
            <person name="Matsuno A."/>
            <person name="Muraki A."/>
            <person name="Nakazaki N."/>
            <person name="Naruo K."/>
            <person name="Okumura S."/>
            <person name="Shimpo S."/>
            <person name="Takeuchi C."/>
            <person name="Wada T."/>
            <person name="Watanabe A."/>
            <person name="Yamada M."/>
            <person name="Yasuda M."/>
            <person name="Tabata S."/>
        </authorList>
    </citation>
    <scope>NUCLEOTIDE SEQUENCE [LARGE SCALE GENOMIC DNA]</scope>
    <source>
        <strain evidence="3">ATCC 27184 / PCC 6803 / Kazusa</strain>
    </source>
</reference>
<accession>P73169</accession>
<protein>
    <submittedName>
        <fullName evidence="2">Ssr2318 protein</fullName>
    </submittedName>
</protein>
<keyword evidence="1" id="KW-0812">Transmembrane</keyword>
<evidence type="ECO:0000256" key="1">
    <source>
        <dbReference type="SAM" id="Phobius"/>
    </source>
</evidence>
<keyword evidence="1" id="KW-1133">Transmembrane helix</keyword>
<sequence>MKSYRRLKQLLFFTNIGDKSKQIRQKTGAGKTKIYLSMAVFLLCPLTLWGTTQNFNLTMMALTTFTIAYLGKGLRRTKPGAGENWPH</sequence>
<proteinExistence type="predicted"/>
<dbReference type="EnsemblBacteria" id="BAA17195">
    <property type="protein sequence ID" value="BAA17195"/>
    <property type="gene ID" value="BAA17195"/>
</dbReference>
<dbReference type="PIR" id="S75281">
    <property type="entry name" value="S75281"/>
</dbReference>
<keyword evidence="3" id="KW-1185">Reference proteome</keyword>
<dbReference type="KEGG" id="syn:ssr2318"/>
<keyword evidence="1" id="KW-0472">Membrane</keyword>
<dbReference type="PaxDb" id="1148-1652272"/>